<keyword evidence="2" id="KW-1185">Reference proteome</keyword>
<name>A0A517Y4I6_9BACT</name>
<proteinExistence type="predicted"/>
<protein>
    <submittedName>
        <fullName evidence="1">Uncharacterized protein</fullName>
    </submittedName>
</protein>
<dbReference type="Gene3D" id="2.160.20.160">
    <property type="match status" value="1"/>
</dbReference>
<reference evidence="1 2" key="1">
    <citation type="submission" date="2019-02" db="EMBL/GenBank/DDBJ databases">
        <title>Deep-cultivation of Planctomycetes and their phenomic and genomic characterization uncovers novel biology.</title>
        <authorList>
            <person name="Wiegand S."/>
            <person name="Jogler M."/>
            <person name="Boedeker C."/>
            <person name="Pinto D."/>
            <person name="Vollmers J."/>
            <person name="Rivas-Marin E."/>
            <person name="Kohn T."/>
            <person name="Peeters S.H."/>
            <person name="Heuer A."/>
            <person name="Rast P."/>
            <person name="Oberbeckmann S."/>
            <person name="Bunk B."/>
            <person name="Jeske O."/>
            <person name="Meyerdierks A."/>
            <person name="Storesund J.E."/>
            <person name="Kallscheuer N."/>
            <person name="Luecker S."/>
            <person name="Lage O.M."/>
            <person name="Pohl T."/>
            <person name="Merkel B.J."/>
            <person name="Hornburger P."/>
            <person name="Mueller R.-W."/>
            <person name="Bruemmer F."/>
            <person name="Labrenz M."/>
            <person name="Spormann A.M."/>
            <person name="Op den Camp H."/>
            <person name="Overmann J."/>
            <person name="Amann R."/>
            <person name="Jetten M.S.M."/>
            <person name="Mascher T."/>
            <person name="Medema M.H."/>
            <person name="Devos D.P."/>
            <person name="Kaster A.-K."/>
            <person name="Ovreas L."/>
            <person name="Rohde M."/>
            <person name="Galperin M.Y."/>
            <person name="Jogler C."/>
        </authorList>
    </citation>
    <scope>NUCLEOTIDE SEQUENCE [LARGE SCALE GENOMIC DNA]</scope>
    <source>
        <strain evidence="1 2">ETA_A8</strain>
    </source>
</reference>
<accession>A0A517Y4I6</accession>
<evidence type="ECO:0000313" key="2">
    <source>
        <dbReference type="Proteomes" id="UP000315017"/>
    </source>
</evidence>
<dbReference type="KEGG" id="aagg:ETAA8_02070"/>
<dbReference type="Proteomes" id="UP000315017">
    <property type="component" value="Chromosome"/>
</dbReference>
<dbReference type="RefSeq" id="WP_145083583.1">
    <property type="nucleotide sequence ID" value="NZ_CP036274.1"/>
</dbReference>
<dbReference type="PRINTS" id="PR00313">
    <property type="entry name" value="CABNDNGRPT"/>
</dbReference>
<gene>
    <name evidence="1" type="ORF">ETAA8_02070</name>
</gene>
<evidence type="ECO:0000313" key="1">
    <source>
        <dbReference type="EMBL" id="QDU25145.1"/>
    </source>
</evidence>
<dbReference type="AlphaFoldDB" id="A0A517Y4I6"/>
<dbReference type="OrthoDB" id="233456at2"/>
<sequence length="479" mass="50013">MQSRQRQQFRSNFRSLLAVEALEQRAMMAGNVTATVAKGVLVIRGDDAANEIIVGKGPTANSFTITPAAGTTINSLTPALTLTGITKLDIRLNGGNDRLGIGNDVEFVADMLAAVDSYGEEEEPEGGLFDWLAGDEEESSFDIEDPDFSSDDLINLPTRMTGRTYIELGDGDDTLVMTMRTVDTIQIEGGKGNDFILSVLTNATHLVINTDPRKGAGMGDDIAAVVLNTVRGDLAITTGAEDDGVVVLGTTVGNLGVGTGGVISGEITDNDFVMFADVSATDNIGILTEAGDDGVLVQFITGDNLRINTGSGDDQVEITGAALVALAIDTAAGEDSVSLNSGEDGLASFVVRRNLQLYTGADDDEVEIDGGLLNLLVGGVLDIRTGQGDDLLTLYRVVARTASFDGDTGSDEFDIDSLDVANNLTIGMGAGNDILAVRNLSARNAVISGGTGNDVLHDLGLHDIAFTPKLFETIDDGDI</sequence>
<organism evidence="1 2">
    <name type="scientific">Anatilimnocola aggregata</name>
    <dbReference type="NCBI Taxonomy" id="2528021"/>
    <lineage>
        <taxon>Bacteria</taxon>
        <taxon>Pseudomonadati</taxon>
        <taxon>Planctomycetota</taxon>
        <taxon>Planctomycetia</taxon>
        <taxon>Pirellulales</taxon>
        <taxon>Pirellulaceae</taxon>
        <taxon>Anatilimnocola</taxon>
    </lineage>
</organism>
<dbReference type="EMBL" id="CP036274">
    <property type="protein sequence ID" value="QDU25145.1"/>
    <property type="molecule type" value="Genomic_DNA"/>
</dbReference>